<sequence length="517" mass="55726">MAIIKPGFRPGFRGRTSPPSLGRRAYYLAAQQGRDSARLLGMEGQELTPTQGIEAMGGEMAPYHEIIVAPSEAECRTILERNPSNPSRAAEEAGQRLVRAYAKGRPYLLAIHEQDGRFHFHIAVRGSMPEQALGRHGSMQKHWDREIFGDELLIQDWEAHQRFRAEKVRLQEVIREQKENERQRREAVKRAEPGRKAEAARPFERKTRLLIERRFLTETAALRARYESREMSGSPRHQAELEQVAHRRTGALRRLERRETSRELGVAKARLSRAVDRGGRVVQRGTRAEGRVGRMALDKAVKELGVPAPFRKVSRAGLVLAQEAAQATLRASLEAAKAAARSGVHVGQASVKLATGLAAALPTAGASLKVASNEAGRDLAQAGKELGQGATRAGVELGKGAGHAVAASGRELLPQEVQAGVQMAATSARTATGATKDLLTLSPLSLGRTLAGGATDLGATAARSAGLTANLPEPVRRALQVIGWLPIVGSVSKVAEMAAETTQTVANAASRGVEIDR</sequence>
<proteinExistence type="predicted"/>
<evidence type="ECO:0000256" key="1">
    <source>
        <dbReference type="SAM" id="MobiDB-lite"/>
    </source>
</evidence>
<gene>
    <name evidence="2" type="ORF">GETHPA_28480</name>
</gene>
<evidence type="ECO:0000313" key="2">
    <source>
        <dbReference type="EMBL" id="GLH71315.1"/>
    </source>
</evidence>
<keyword evidence="3" id="KW-1185">Reference proteome</keyword>
<reference evidence="2 3" key="1">
    <citation type="journal article" date="2023" name="Antonie Van Leeuwenhoek">
        <title>Mesoterricola silvestris gen. nov., sp. nov., Mesoterricola sediminis sp. nov., Geothrix oryzae sp. nov., Geothrix edaphica sp. nov., Geothrix rubra sp. nov., and Geothrix limicola sp. nov., six novel members of Acidobacteriota isolated from soils.</title>
        <authorList>
            <person name="Itoh H."/>
            <person name="Sugisawa Y."/>
            <person name="Mise K."/>
            <person name="Xu Z."/>
            <person name="Kuniyasu M."/>
            <person name="Ushijima N."/>
            <person name="Kawano K."/>
            <person name="Kobayashi E."/>
            <person name="Shiratori Y."/>
            <person name="Masuda Y."/>
            <person name="Senoo K."/>
        </authorList>
    </citation>
    <scope>NUCLEOTIDE SEQUENCE [LARGE SCALE GENOMIC DNA]</scope>
    <source>
        <strain evidence="2 3">Red803</strain>
    </source>
</reference>
<dbReference type="EMBL" id="BSDD01000006">
    <property type="protein sequence ID" value="GLH71315.1"/>
    <property type="molecule type" value="Genomic_DNA"/>
</dbReference>
<evidence type="ECO:0000313" key="3">
    <source>
        <dbReference type="Proteomes" id="UP001165089"/>
    </source>
</evidence>
<organism evidence="2 3">
    <name type="scientific">Geothrix rubra</name>
    <dbReference type="NCBI Taxonomy" id="2927977"/>
    <lineage>
        <taxon>Bacteria</taxon>
        <taxon>Pseudomonadati</taxon>
        <taxon>Acidobacteriota</taxon>
        <taxon>Holophagae</taxon>
        <taxon>Holophagales</taxon>
        <taxon>Holophagaceae</taxon>
        <taxon>Geothrix</taxon>
    </lineage>
</organism>
<comment type="caution">
    <text evidence="2">The sequence shown here is derived from an EMBL/GenBank/DDBJ whole genome shotgun (WGS) entry which is preliminary data.</text>
</comment>
<name>A0ABQ5QB12_9BACT</name>
<accession>A0ABQ5QB12</accession>
<dbReference type="Proteomes" id="UP001165089">
    <property type="component" value="Unassembled WGS sequence"/>
</dbReference>
<protein>
    <submittedName>
        <fullName evidence="2">Uncharacterized protein</fullName>
    </submittedName>
</protein>
<feature type="region of interest" description="Disordered" evidence="1">
    <location>
        <begin position="178"/>
        <end position="201"/>
    </location>
</feature>